<dbReference type="GeneID" id="115018730"/>
<evidence type="ECO:0000313" key="7">
    <source>
        <dbReference type="Proteomes" id="UP000504630"/>
    </source>
</evidence>
<evidence type="ECO:0000256" key="4">
    <source>
        <dbReference type="PROSITE-ProRule" id="PRU00125"/>
    </source>
</evidence>
<keyword evidence="1 4" id="KW-0479">Metal-binding</keyword>
<dbReference type="SMART" id="SM00132">
    <property type="entry name" value="LIM"/>
    <property type="match status" value="1"/>
</dbReference>
<evidence type="ECO:0000313" key="8">
    <source>
        <dbReference type="RefSeq" id="XP_029303776.1"/>
    </source>
</evidence>
<dbReference type="AlphaFoldDB" id="A0A6J2R0Y7"/>
<protein>
    <submittedName>
        <fullName evidence="8">Zinc finger protein 185-like</fullName>
    </submittedName>
</protein>
<accession>A0A6J2R0Y7</accession>
<feature type="region of interest" description="Disordered" evidence="5">
    <location>
        <begin position="1"/>
        <end position="23"/>
    </location>
</feature>
<keyword evidence="2 4" id="KW-0862">Zinc</keyword>
<evidence type="ECO:0000259" key="6">
    <source>
        <dbReference type="PROSITE" id="PS50023"/>
    </source>
</evidence>
<evidence type="ECO:0000256" key="2">
    <source>
        <dbReference type="ARBA" id="ARBA00022833"/>
    </source>
</evidence>
<keyword evidence="3 4" id="KW-0440">LIM domain</keyword>
<dbReference type="KEGG" id="cgob:115018730"/>
<dbReference type="Pfam" id="PF00412">
    <property type="entry name" value="LIM"/>
    <property type="match status" value="1"/>
</dbReference>
<dbReference type="GO" id="GO:0046872">
    <property type="term" value="F:metal ion binding"/>
    <property type="evidence" value="ECO:0007669"/>
    <property type="project" value="UniProtKB-KW"/>
</dbReference>
<dbReference type="Proteomes" id="UP000504630">
    <property type="component" value="Chromosome 14"/>
</dbReference>
<dbReference type="PROSITE" id="PS00478">
    <property type="entry name" value="LIM_DOMAIN_1"/>
    <property type="match status" value="1"/>
</dbReference>
<dbReference type="Gene3D" id="2.10.110.10">
    <property type="entry name" value="Cysteine Rich Protein"/>
    <property type="match status" value="1"/>
</dbReference>
<sequence>MIPTPRTYFKRPKEEQQSTQTQNKTRNTNVCSFCDKMIKGNVKIHLSEPVMTCHPDCLKCGVCAKALGDLLTVIFLHDQVVHCGGCFAKTLRT</sequence>
<evidence type="ECO:0000256" key="5">
    <source>
        <dbReference type="SAM" id="MobiDB-lite"/>
    </source>
</evidence>
<dbReference type="PANTHER" id="PTHR15468:SF2">
    <property type="entry name" value="ZINC FINGER PROTEIN 185"/>
    <property type="match status" value="1"/>
</dbReference>
<dbReference type="InterPro" id="IPR001781">
    <property type="entry name" value="Znf_LIM"/>
</dbReference>
<dbReference type="PROSITE" id="PS50023">
    <property type="entry name" value="LIM_DOMAIN_2"/>
    <property type="match status" value="1"/>
</dbReference>
<organism evidence="7 8">
    <name type="scientific">Cottoperca gobio</name>
    <name type="common">Frogmouth</name>
    <name type="synonym">Aphritis gobio</name>
    <dbReference type="NCBI Taxonomy" id="56716"/>
    <lineage>
        <taxon>Eukaryota</taxon>
        <taxon>Metazoa</taxon>
        <taxon>Chordata</taxon>
        <taxon>Craniata</taxon>
        <taxon>Vertebrata</taxon>
        <taxon>Euteleostomi</taxon>
        <taxon>Actinopterygii</taxon>
        <taxon>Neopterygii</taxon>
        <taxon>Teleostei</taxon>
        <taxon>Neoteleostei</taxon>
        <taxon>Acanthomorphata</taxon>
        <taxon>Eupercaria</taxon>
        <taxon>Perciformes</taxon>
        <taxon>Notothenioidei</taxon>
        <taxon>Bovichtidae</taxon>
        <taxon>Cottoperca</taxon>
    </lineage>
</organism>
<evidence type="ECO:0000256" key="3">
    <source>
        <dbReference type="ARBA" id="ARBA00023038"/>
    </source>
</evidence>
<dbReference type="PANTHER" id="PTHR15468">
    <property type="entry name" value="ZNF185"/>
    <property type="match status" value="1"/>
</dbReference>
<name>A0A6J2R0Y7_COTGO</name>
<dbReference type="OrthoDB" id="8909291at2759"/>
<dbReference type="InParanoid" id="A0A6J2R0Y7"/>
<dbReference type="RefSeq" id="XP_029303776.1">
    <property type="nucleotide sequence ID" value="XM_029447916.1"/>
</dbReference>
<keyword evidence="7" id="KW-1185">Reference proteome</keyword>
<evidence type="ECO:0000256" key="1">
    <source>
        <dbReference type="ARBA" id="ARBA00022723"/>
    </source>
</evidence>
<gene>
    <name evidence="8" type="primary">LOC115018730</name>
</gene>
<proteinExistence type="predicted"/>
<feature type="domain" description="LIM zinc-binding" evidence="6">
    <location>
        <begin position="29"/>
        <end position="93"/>
    </location>
</feature>
<reference evidence="8" key="1">
    <citation type="submission" date="2025-08" db="UniProtKB">
        <authorList>
            <consortium name="RefSeq"/>
        </authorList>
    </citation>
    <scope>IDENTIFICATION</scope>
</reference>
<dbReference type="InterPro" id="IPR052621">
    <property type="entry name" value="Cell_Prolif/Cornif_Regul"/>
</dbReference>